<reference evidence="9" key="1">
    <citation type="submission" date="2019-12" db="EMBL/GenBank/DDBJ databases">
        <title>Mitochondrial genomes of Hemiarma marina and Leucocryptos marina revised the evolution of cytochrome c maturation in Cryptista.</title>
        <authorList>
            <person name="Nishimura Y."/>
            <person name="Kume K."/>
            <person name="Sonehara K."/>
            <person name="Tanifuji G."/>
            <person name="Shiratori T."/>
            <person name="Ishida K."/>
            <person name="Hashimoto T."/>
            <person name="Inagaki Y."/>
            <person name="Ohkuma M."/>
        </authorList>
    </citation>
    <scope>NUCLEOTIDE SEQUENCE</scope>
    <source>
        <strain evidence="9">SRT149</strain>
    </source>
</reference>
<keyword evidence="9" id="KW-0496">Mitochondrion</keyword>
<dbReference type="Pfam" id="PF02416">
    <property type="entry name" value="TatA_B_E"/>
    <property type="match status" value="1"/>
</dbReference>
<dbReference type="AlphaFoldDB" id="A0A679EMW5"/>
<keyword evidence="3 8" id="KW-0812">Transmembrane</keyword>
<name>A0A679EMW5_9CRYP</name>
<feature type="transmembrane region" description="Helical" evidence="8">
    <location>
        <begin position="6"/>
        <end position="22"/>
    </location>
</feature>
<keyword evidence="5 8" id="KW-1133">Transmembrane helix</keyword>
<comment type="subcellular location">
    <subcellularLocation>
        <location evidence="1">Membrane</location>
        <topology evidence="1">Single-pass membrane protein</topology>
    </subcellularLocation>
</comment>
<geneLocation type="mitochondrion" evidence="9"/>
<evidence type="ECO:0000313" key="9">
    <source>
        <dbReference type="EMBL" id="BBQ05358.1"/>
    </source>
</evidence>
<keyword evidence="6" id="KW-0811">Translocation</keyword>
<keyword evidence="7 8" id="KW-0472">Membrane</keyword>
<evidence type="ECO:0000256" key="3">
    <source>
        <dbReference type="ARBA" id="ARBA00022692"/>
    </source>
</evidence>
<evidence type="ECO:0000256" key="7">
    <source>
        <dbReference type="ARBA" id="ARBA00023136"/>
    </source>
</evidence>
<evidence type="ECO:0000256" key="8">
    <source>
        <dbReference type="SAM" id="Phobius"/>
    </source>
</evidence>
<keyword evidence="4" id="KW-0653">Protein transport</keyword>
<proteinExistence type="predicted"/>
<keyword evidence="2" id="KW-0813">Transport</keyword>
<evidence type="ECO:0000256" key="2">
    <source>
        <dbReference type="ARBA" id="ARBA00022448"/>
    </source>
</evidence>
<dbReference type="InterPro" id="IPR003369">
    <property type="entry name" value="TatA/B/E"/>
</dbReference>
<accession>A0A679EMW5</accession>
<organism evidence="9">
    <name type="scientific">Hemiarma marina</name>
    <dbReference type="NCBI Taxonomy" id="1848298"/>
    <lineage>
        <taxon>Eukaryota</taxon>
        <taxon>Cryptophyceae</taxon>
        <taxon>Cyathomonadacea</taxon>
        <taxon>Goniomonadaceae</taxon>
    </lineage>
</organism>
<evidence type="ECO:0000256" key="1">
    <source>
        <dbReference type="ARBA" id="ARBA00004167"/>
    </source>
</evidence>
<sequence length="58" mass="6285">MTVGWAQLLVLVIVGMVLFGNLPKIVRDLGKSAEEASDSVNRIKNKLAEKESSSKEGK</sequence>
<evidence type="ECO:0000256" key="5">
    <source>
        <dbReference type="ARBA" id="ARBA00022989"/>
    </source>
</evidence>
<gene>
    <name evidence="9" type="primary">tatA</name>
</gene>
<protein>
    <submittedName>
        <fullName evidence="9">Twin-arginine translocase TatA</fullName>
    </submittedName>
</protein>
<evidence type="ECO:0000256" key="4">
    <source>
        <dbReference type="ARBA" id="ARBA00022927"/>
    </source>
</evidence>
<dbReference type="EMBL" id="LC515367">
    <property type="protein sequence ID" value="BBQ05358.1"/>
    <property type="molecule type" value="Genomic_DNA"/>
</dbReference>
<dbReference type="Gene3D" id="1.20.5.3310">
    <property type="match status" value="1"/>
</dbReference>
<evidence type="ECO:0000256" key="6">
    <source>
        <dbReference type="ARBA" id="ARBA00023010"/>
    </source>
</evidence>